<dbReference type="OrthoDB" id="270584at2759"/>
<keyword evidence="3 6" id="KW-0812">Transmembrane</keyword>
<feature type="repeat" description="Solcar" evidence="6">
    <location>
        <begin position="100"/>
        <end position="189"/>
    </location>
</feature>
<proteinExistence type="inferred from homology"/>
<feature type="region of interest" description="Disordered" evidence="8">
    <location>
        <begin position="304"/>
        <end position="345"/>
    </location>
</feature>
<evidence type="ECO:0000256" key="2">
    <source>
        <dbReference type="ARBA" id="ARBA00022448"/>
    </source>
</evidence>
<reference evidence="9" key="1">
    <citation type="submission" date="2019-09" db="EMBL/GenBank/DDBJ databases">
        <title>The Mitochondrial Proteome of the Jakobid, Andalucia godoyi, a Protist With the Most Gene-Rich and Bacteria-Like Mitochondrial Genome.</title>
        <authorList>
            <person name="Gray M.W."/>
            <person name="Burger G."/>
            <person name="Derelle R."/>
            <person name="Klimes V."/>
            <person name="Leger M."/>
            <person name="Sarrasin M."/>
            <person name="Vlcek C."/>
            <person name="Roger A.J."/>
            <person name="Elias M."/>
            <person name="Lang B.F."/>
        </authorList>
    </citation>
    <scope>NUCLEOTIDE SEQUENCE</scope>
    <source>
        <strain evidence="9">And28</strain>
    </source>
</reference>
<keyword evidence="4" id="KW-0677">Repeat</keyword>
<dbReference type="Pfam" id="PF00153">
    <property type="entry name" value="Mito_carr"/>
    <property type="match status" value="3"/>
</dbReference>
<feature type="compositionally biased region" description="Basic and acidic residues" evidence="8">
    <location>
        <begin position="331"/>
        <end position="345"/>
    </location>
</feature>
<keyword evidence="10" id="KW-1185">Reference proteome</keyword>
<dbReference type="InterPro" id="IPR018108">
    <property type="entry name" value="MCP_transmembrane"/>
</dbReference>
<evidence type="ECO:0000256" key="4">
    <source>
        <dbReference type="ARBA" id="ARBA00022737"/>
    </source>
</evidence>
<dbReference type="PANTHER" id="PTHR24089">
    <property type="entry name" value="SOLUTE CARRIER FAMILY 25"/>
    <property type="match status" value="1"/>
</dbReference>
<evidence type="ECO:0000256" key="7">
    <source>
        <dbReference type="RuleBase" id="RU000488"/>
    </source>
</evidence>
<evidence type="ECO:0000256" key="8">
    <source>
        <dbReference type="SAM" id="MobiDB-lite"/>
    </source>
</evidence>
<evidence type="ECO:0000313" key="9">
    <source>
        <dbReference type="EMBL" id="KAF0852753.1"/>
    </source>
</evidence>
<gene>
    <name evidence="9" type="ORF">ANDGO_04384</name>
</gene>
<protein>
    <submittedName>
        <fullName evidence="9">Mitochondrial solute carrier family 25 member 43</fullName>
    </submittedName>
</protein>
<keyword evidence="5 6" id="KW-0472">Membrane</keyword>
<comment type="similarity">
    <text evidence="7">Belongs to the mitochondrial carrier (TC 2.A.29) family.</text>
</comment>
<dbReference type="PRINTS" id="PR00926">
    <property type="entry name" value="MITOCARRIER"/>
</dbReference>
<keyword evidence="2 7" id="KW-0813">Transport</keyword>
<dbReference type="InterPro" id="IPR023395">
    <property type="entry name" value="MCP_dom_sf"/>
</dbReference>
<evidence type="ECO:0000256" key="6">
    <source>
        <dbReference type="PROSITE-ProRule" id="PRU00282"/>
    </source>
</evidence>
<sequence>MKENRITFGQSFCATSAAGIVARTLTSPFEVVQVMRQVGCKSTSAGLMHSFRNIYEAEGIRAFWKGNGASCAKSIPHNFAQFSTFFYLRTEMSDGLSGMLSPAKAFVAGTAGGIVATFVTYPLDLIKTRLTVQNSRKSVRKYTGICSAAKMIYREEGFRTFYRGVVPAVLGHVPYSGGTFVTYELLEKIISRPRHQRSALEHFLHGCSASALALVIAYPFDTVKKRLQVQSAGANFETLSDASLLRGMIDGFVQTVRQRGARGLWSGYKAGVLKVVPFAGVMFCTFETVKSGFVYHNGYTTSPFSNKPKSSIPQDIPPLELRRWKRQQQQQRRDHETDQTRPADQ</sequence>
<dbReference type="GO" id="GO:0016020">
    <property type="term" value="C:membrane"/>
    <property type="evidence" value="ECO:0007669"/>
    <property type="project" value="UniProtKB-SubCell"/>
</dbReference>
<organism evidence="9 10">
    <name type="scientific">Andalucia godoyi</name>
    <name type="common">Flagellate</name>
    <dbReference type="NCBI Taxonomy" id="505711"/>
    <lineage>
        <taxon>Eukaryota</taxon>
        <taxon>Discoba</taxon>
        <taxon>Jakobida</taxon>
        <taxon>Andalucina</taxon>
        <taxon>Andaluciidae</taxon>
        <taxon>Andalucia</taxon>
    </lineage>
</organism>
<dbReference type="AlphaFoldDB" id="A0A8K0AI83"/>
<feature type="repeat" description="Solcar" evidence="6">
    <location>
        <begin position="6"/>
        <end position="91"/>
    </location>
</feature>
<evidence type="ECO:0000313" key="10">
    <source>
        <dbReference type="Proteomes" id="UP000799049"/>
    </source>
</evidence>
<evidence type="ECO:0000256" key="5">
    <source>
        <dbReference type="ARBA" id="ARBA00023136"/>
    </source>
</evidence>
<dbReference type="GO" id="GO:0055085">
    <property type="term" value="P:transmembrane transport"/>
    <property type="evidence" value="ECO:0007669"/>
    <property type="project" value="InterPro"/>
</dbReference>
<accession>A0A8K0AI83</accession>
<dbReference type="EMBL" id="VRVR01000018">
    <property type="protein sequence ID" value="KAF0852753.1"/>
    <property type="molecule type" value="Genomic_DNA"/>
</dbReference>
<name>A0A8K0AI83_ANDGO</name>
<evidence type="ECO:0000256" key="3">
    <source>
        <dbReference type="ARBA" id="ARBA00022692"/>
    </source>
</evidence>
<feature type="repeat" description="Solcar" evidence="6">
    <location>
        <begin position="197"/>
        <end position="292"/>
    </location>
</feature>
<dbReference type="InterPro" id="IPR002067">
    <property type="entry name" value="MCP"/>
</dbReference>
<comment type="caution">
    <text evidence="9">The sequence shown here is derived from an EMBL/GenBank/DDBJ whole genome shotgun (WGS) entry which is preliminary data.</text>
</comment>
<dbReference type="Gene3D" id="1.50.40.10">
    <property type="entry name" value="Mitochondrial carrier domain"/>
    <property type="match status" value="1"/>
</dbReference>
<dbReference type="Proteomes" id="UP000799049">
    <property type="component" value="Unassembled WGS sequence"/>
</dbReference>
<dbReference type="SUPFAM" id="SSF103506">
    <property type="entry name" value="Mitochondrial carrier"/>
    <property type="match status" value="1"/>
</dbReference>
<evidence type="ECO:0000256" key="1">
    <source>
        <dbReference type="ARBA" id="ARBA00004141"/>
    </source>
</evidence>
<dbReference type="PROSITE" id="PS50920">
    <property type="entry name" value="SOLCAR"/>
    <property type="match status" value="3"/>
</dbReference>
<comment type="subcellular location">
    <subcellularLocation>
        <location evidence="1">Membrane</location>
        <topology evidence="1">Multi-pass membrane protein</topology>
    </subcellularLocation>
</comment>
<feature type="compositionally biased region" description="Polar residues" evidence="8">
    <location>
        <begin position="304"/>
        <end position="313"/>
    </location>
</feature>